<evidence type="ECO:0000256" key="1">
    <source>
        <dbReference type="ARBA" id="ARBA00004141"/>
    </source>
</evidence>
<name>A0A0K1PV93_9BACT</name>
<gene>
    <name evidence="11" type="primary">atpB</name>
    <name evidence="14" type="ORF">AKJ09_04116</name>
</gene>
<keyword evidence="3 11" id="KW-0813">Transport</keyword>
<dbReference type="PRINTS" id="PR00123">
    <property type="entry name" value="ATPASEA"/>
</dbReference>
<evidence type="ECO:0000256" key="11">
    <source>
        <dbReference type="HAMAP-Rule" id="MF_01393"/>
    </source>
</evidence>
<evidence type="ECO:0000256" key="9">
    <source>
        <dbReference type="ARBA" id="ARBA00023136"/>
    </source>
</evidence>
<evidence type="ECO:0000256" key="8">
    <source>
        <dbReference type="ARBA" id="ARBA00023065"/>
    </source>
</evidence>
<dbReference type="EMBL" id="CP012333">
    <property type="protein sequence ID" value="AKU97452.1"/>
    <property type="molecule type" value="Genomic_DNA"/>
</dbReference>
<feature type="transmembrane region" description="Helical" evidence="11">
    <location>
        <begin position="142"/>
        <end position="161"/>
    </location>
</feature>
<dbReference type="STRING" id="1391654.AKJ09_04116"/>
<evidence type="ECO:0000313" key="15">
    <source>
        <dbReference type="Proteomes" id="UP000064967"/>
    </source>
</evidence>
<dbReference type="AlphaFoldDB" id="A0A0K1PV93"/>
<feature type="transmembrane region" description="Helical" evidence="11">
    <location>
        <begin position="237"/>
        <end position="259"/>
    </location>
</feature>
<dbReference type="Proteomes" id="UP000064967">
    <property type="component" value="Chromosome"/>
</dbReference>
<dbReference type="KEGG" id="llu:AKJ09_04116"/>
<feature type="transmembrane region" description="Helical" evidence="11">
    <location>
        <begin position="182"/>
        <end position="202"/>
    </location>
</feature>
<protein>
    <recommendedName>
        <fullName evidence="11 12">ATP synthase subunit a</fullName>
    </recommendedName>
    <alternativeName>
        <fullName evidence="11">ATP synthase F0 sector subunit a</fullName>
    </alternativeName>
    <alternativeName>
        <fullName evidence="11">F-ATPase subunit 6</fullName>
    </alternativeName>
</protein>
<feature type="transmembrane region" description="Helical" evidence="11">
    <location>
        <begin position="112"/>
        <end position="136"/>
    </location>
</feature>
<keyword evidence="5 11" id="KW-0812">Transmembrane</keyword>
<evidence type="ECO:0000256" key="5">
    <source>
        <dbReference type="ARBA" id="ARBA00022692"/>
    </source>
</evidence>
<evidence type="ECO:0000256" key="4">
    <source>
        <dbReference type="ARBA" id="ARBA00022547"/>
    </source>
</evidence>
<dbReference type="InterPro" id="IPR045082">
    <property type="entry name" value="ATP_syn_F0_a_bact/chloroplast"/>
</dbReference>
<dbReference type="HAMAP" id="MF_01393">
    <property type="entry name" value="ATP_synth_a_bact"/>
    <property type="match status" value="1"/>
</dbReference>
<dbReference type="Gene3D" id="1.20.120.220">
    <property type="entry name" value="ATP synthase, F0 complex, subunit A"/>
    <property type="match status" value="1"/>
</dbReference>
<dbReference type="GO" id="GO:0046933">
    <property type="term" value="F:proton-transporting ATP synthase activity, rotational mechanism"/>
    <property type="evidence" value="ECO:0007669"/>
    <property type="project" value="UniProtKB-UniRule"/>
</dbReference>
<keyword evidence="8 11" id="KW-0406">Ion transport</keyword>
<dbReference type="GO" id="GO:0042777">
    <property type="term" value="P:proton motive force-driven plasma membrane ATP synthesis"/>
    <property type="evidence" value="ECO:0007669"/>
    <property type="project" value="TreeGrafter"/>
</dbReference>
<keyword evidence="7 11" id="KW-1133">Transmembrane helix</keyword>
<feature type="transmembrane region" description="Helical" evidence="11">
    <location>
        <begin position="208"/>
        <end position="230"/>
    </location>
</feature>
<dbReference type="GO" id="GO:0005886">
    <property type="term" value="C:plasma membrane"/>
    <property type="evidence" value="ECO:0007669"/>
    <property type="project" value="UniProtKB-SubCell"/>
</dbReference>
<dbReference type="GO" id="GO:0045259">
    <property type="term" value="C:proton-transporting ATP synthase complex"/>
    <property type="evidence" value="ECO:0007669"/>
    <property type="project" value="UniProtKB-KW"/>
</dbReference>
<comment type="function">
    <text evidence="11 12">Key component of the proton channel; it plays a direct role in the translocation of protons across the membrane.</text>
</comment>
<keyword evidence="11" id="KW-1003">Cell membrane</keyword>
<dbReference type="CDD" id="cd00310">
    <property type="entry name" value="ATP-synt_Fo_a_6"/>
    <property type="match status" value="1"/>
</dbReference>
<keyword evidence="4 11" id="KW-0138">CF(0)</keyword>
<evidence type="ECO:0000313" key="14">
    <source>
        <dbReference type="EMBL" id="AKU97452.1"/>
    </source>
</evidence>
<dbReference type="PANTHER" id="PTHR42823:SF3">
    <property type="entry name" value="ATP SYNTHASE SUBUNIT A, CHLOROPLASTIC"/>
    <property type="match status" value="1"/>
</dbReference>
<reference evidence="14 15" key="1">
    <citation type="submission" date="2015-08" db="EMBL/GenBank/DDBJ databases">
        <authorList>
            <person name="Babu N.S."/>
            <person name="Beckwith C.J."/>
            <person name="Beseler K.G."/>
            <person name="Brison A."/>
            <person name="Carone J.V."/>
            <person name="Caskin T.P."/>
            <person name="Diamond M."/>
            <person name="Durham M.E."/>
            <person name="Foxe J.M."/>
            <person name="Go M."/>
            <person name="Henderson B.A."/>
            <person name="Jones I.B."/>
            <person name="McGettigan J.A."/>
            <person name="Micheletti S.J."/>
            <person name="Nasrallah M.E."/>
            <person name="Ortiz D."/>
            <person name="Piller C.R."/>
            <person name="Privatt S.R."/>
            <person name="Schneider S.L."/>
            <person name="Sharp S."/>
            <person name="Smith T.C."/>
            <person name="Stanton J.D."/>
            <person name="Ullery H.E."/>
            <person name="Wilson R.J."/>
            <person name="Serrano M.G."/>
            <person name="Buck G."/>
            <person name="Lee V."/>
            <person name="Wang Y."/>
            <person name="Carvalho R."/>
            <person name="Voegtly L."/>
            <person name="Shi R."/>
            <person name="Duckworth R."/>
            <person name="Johnson A."/>
            <person name="Loviza R."/>
            <person name="Walstead R."/>
            <person name="Shah Z."/>
            <person name="Kiflezghi M."/>
            <person name="Wade K."/>
            <person name="Ball S.L."/>
            <person name="Bradley K.W."/>
            <person name="Asai D.J."/>
            <person name="Bowman C.A."/>
            <person name="Russell D.A."/>
            <person name="Pope W.H."/>
            <person name="Jacobs-Sera D."/>
            <person name="Hendrix R.W."/>
            <person name="Hatfull G.F."/>
        </authorList>
    </citation>
    <scope>NUCLEOTIDE SEQUENCE [LARGE SCALE GENOMIC DNA]</scope>
    <source>
        <strain evidence="14 15">DSM 27648</strain>
    </source>
</reference>
<keyword evidence="15" id="KW-1185">Reference proteome</keyword>
<evidence type="ECO:0000256" key="3">
    <source>
        <dbReference type="ARBA" id="ARBA00022448"/>
    </source>
</evidence>
<accession>A0A0K1PV93</accession>
<dbReference type="InterPro" id="IPR035908">
    <property type="entry name" value="F0_ATP_A_sf"/>
</dbReference>
<keyword evidence="10 11" id="KW-0066">ATP synthesis</keyword>
<evidence type="ECO:0000256" key="6">
    <source>
        <dbReference type="ARBA" id="ARBA00022781"/>
    </source>
</evidence>
<dbReference type="InterPro" id="IPR000568">
    <property type="entry name" value="ATP_synth_F0_asu"/>
</dbReference>
<comment type="similarity">
    <text evidence="2 11 12">Belongs to the ATPase A chain family.</text>
</comment>
<comment type="subcellular location">
    <subcellularLocation>
        <location evidence="11 12">Cell membrane</location>
        <topology evidence="11 12">Multi-pass membrane protein</topology>
    </subcellularLocation>
    <subcellularLocation>
        <location evidence="1">Membrane</location>
        <topology evidence="1">Multi-pass membrane protein</topology>
    </subcellularLocation>
</comment>
<dbReference type="PANTHER" id="PTHR42823">
    <property type="entry name" value="ATP SYNTHASE SUBUNIT A, CHLOROPLASTIC"/>
    <property type="match status" value="1"/>
</dbReference>
<evidence type="ECO:0000256" key="2">
    <source>
        <dbReference type="ARBA" id="ARBA00006810"/>
    </source>
</evidence>
<evidence type="ECO:0000256" key="12">
    <source>
        <dbReference type="RuleBase" id="RU000483"/>
    </source>
</evidence>
<feature type="transmembrane region" description="Helical" evidence="11">
    <location>
        <begin position="49"/>
        <end position="66"/>
    </location>
</feature>
<keyword evidence="9 11" id="KW-0472">Membrane</keyword>
<evidence type="ECO:0000256" key="10">
    <source>
        <dbReference type="ARBA" id="ARBA00023310"/>
    </source>
</evidence>
<evidence type="ECO:0000256" key="13">
    <source>
        <dbReference type="SAM" id="MobiDB-lite"/>
    </source>
</evidence>
<feature type="region of interest" description="Disordered" evidence="13">
    <location>
        <begin position="267"/>
        <end position="286"/>
    </location>
</feature>
<proteinExistence type="inferred from homology"/>
<evidence type="ECO:0000256" key="7">
    <source>
        <dbReference type="ARBA" id="ARBA00022989"/>
    </source>
</evidence>
<organism evidence="14 15">
    <name type="scientific">Labilithrix luteola</name>
    <dbReference type="NCBI Taxonomy" id="1391654"/>
    <lineage>
        <taxon>Bacteria</taxon>
        <taxon>Pseudomonadati</taxon>
        <taxon>Myxococcota</taxon>
        <taxon>Polyangia</taxon>
        <taxon>Polyangiales</taxon>
        <taxon>Labilitrichaceae</taxon>
        <taxon>Labilithrix</taxon>
    </lineage>
</organism>
<dbReference type="SUPFAM" id="SSF81336">
    <property type="entry name" value="F1F0 ATP synthase subunit A"/>
    <property type="match status" value="1"/>
</dbReference>
<sequence>MERAAEMPEHTSFFSYLIALFPALGENMHNFGASFLGHKPVDAHGAEPLVASVFVAALVILLALRVRSQVKDYEKSVIPDEKLSLRTFFEIVIGYFYNMMKEMMGPTRAKRYFPVVGAAAVFVLFSNVLGLIPGFMPPTSSWNITAGSALVVLGTFTYYGLKAQGIGFITHLAGPWMGWAMLPINILIFAIEFISTFIIRPITLSIRLMLNMAVDHLLLSIALGAFALFVPIPIMILGSLVVVVQVLVFCLLTSIYIALATETHDDHGEGHGKGHGHEEGHAEAHA</sequence>
<keyword evidence="6 11" id="KW-0375">Hydrogen ion transport</keyword>
<dbReference type="Pfam" id="PF00119">
    <property type="entry name" value="ATP-synt_A"/>
    <property type="match status" value="1"/>
</dbReference>
<dbReference type="NCBIfam" id="TIGR01131">
    <property type="entry name" value="ATP_synt_6_or_A"/>
    <property type="match status" value="1"/>
</dbReference>